<sequence length="111" mass="12150">MAVSNLDVRASQPIIGGPVHIRLPSGKYIGRADIETALYAPKPIIVRDTPYTWQVYGKENTTHYNLIAGKEAGSWSSNGHQVYAFVAPVKGQKKATDLLLQHTGSKNSLKF</sequence>
<gene>
    <name evidence="1" type="ORF">OC846_000890</name>
</gene>
<organism evidence="1 2">
    <name type="scientific">Tilletia horrida</name>
    <dbReference type="NCBI Taxonomy" id="155126"/>
    <lineage>
        <taxon>Eukaryota</taxon>
        <taxon>Fungi</taxon>
        <taxon>Dikarya</taxon>
        <taxon>Basidiomycota</taxon>
        <taxon>Ustilaginomycotina</taxon>
        <taxon>Exobasidiomycetes</taxon>
        <taxon>Tilletiales</taxon>
        <taxon>Tilletiaceae</taxon>
        <taxon>Tilletia</taxon>
    </lineage>
</organism>
<accession>A0AAN6K0H9</accession>
<protein>
    <submittedName>
        <fullName evidence="1">Uncharacterized protein</fullName>
    </submittedName>
</protein>
<evidence type="ECO:0000313" key="2">
    <source>
        <dbReference type="Proteomes" id="UP001176517"/>
    </source>
</evidence>
<name>A0AAN6K0H9_9BASI</name>
<dbReference type="EMBL" id="JAPDMZ010000010">
    <property type="protein sequence ID" value="KAK0556863.1"/>
    <property type="molecule type" value="Genomic_DNA"/>
</dbReference>
<evidence type="ECO:0000313" key="1">
    <source>
        <dbReference type="EMBL" id="KAK0556863.1"/>
    </source>
</evidence>
<dbReference type="AlphaFoldDB" id="A0AAN6K0H9"/>
<dbReference type="Proteomes" id="UP001176517">
    <property type="component" value="Unassembled WGS sequence"/>
</dbReference>
<keyword evidence="2" id="KW-1185">Reference proteome</keyword>
<proteinExistence type="predicted"/>
<reference evidence="1" key="1">
    <citation type="journal article" date="2023" name="PhytoFront">
        <title>Draft Genome Resources of Seven Strains of Tilletia horrida, Causal Agent of Kernel Smut of Rice.</title>
        <authorList>
            <person name="Khanal S."/>
            <person name="Antony Babu S."/>
            <person name="Zhou X.G."/>
        </authorList>
    </citation>
    <scope>NUCLEOTIDE SEQUENCE</scope>
    <source>
        <strain evidence="1">TX6</strain>
    </source>
</reference>
<comment type="caution">
    <text evidence="1">The sequence shown here is derived from an EMBL/GenBank/DDBJ whole genome shotgun (WGS) entry which is preliminary data.</text>
</comment>